<dbReference type="Gene3D" id="3.40.50.1110">
    <property type="entry name" value="SGNH hydrolase"/>
    <property type="match status" value="1"/>
</dbReference>
<accession>A0ABU1U1P5</accession>
<evidence type="ECO:0000259" key="2">
    <source>
        <dbReference type="Pfam" id="PF13472"/>
    </source>
</evidence>
<protein>
    <submittedName>
        <fullName evidence="3">Lysophospholipase L1-like esterase</fullName>
    </submittedName>
</protein>
<dbReference type="SUPFAM" id="SSF52266">
    <property type="entry name" value="SGNH hydrolase"/>
    <property type="match status" value="1"/>
</dbReference>
<feature type="signal peptide" evidence="1">
    <location>
        <begin position="1"/>
        <end position="28"/>
    </location>
</feature>
<name>A0ABU1U1P5_9BACL</name>
<proteinExistence type="predicted"/>
<evidence type="ECO:0000313" key="4">
    <source>
        <dbReference type="Proteomes" id="UP001258181"/>
    </source>
</evidence>
<keyword evidence="4" id="KW-1185">Reference proteome</keyword>
<reference evidence="3 4" key="1">
    <citation type="submission" date="2023-07" db="EMBL/GenBank/DDBJ databases">
        <title>Sorghum-associated microbial communities from plants grown in Nebraska, USA.</title>
        <authorList>
            <person name="Schachtman D."/>
        </authorList>
    </citation>
    <scope>NUCLEOTIDE SEQUENCE [LARGE SCALE GENOMIC DNA]</scope>
    <source>
        <strain evidence="3 4">BE211</strain>
    </source>
</reference>
<comment type="caution">
    <text evidence="3">The sequence shown here is derived from an EMBL/GenBank/DDBJ whole genome shotgun (WGS) entry which is preliminary data.</text>
</comment>
<dbReference type="PANTHER" id="PTHR30383">
    <property type="entry name" value="THIOESTERASE 1/PROTEASE 1/LYSOPHOSPHOLIPASE L1"/>
    <property type="match status" value="1"/>
</dbReference>
<dbReference type="Proteomes" id="UP001258181">
    <property type="component" value="Unassembled WGS sequence"/>
</dbReference>
<dbReference type="Pfam" id="PF13472">
    <property type="entry name" value="Lipase_GDSL_2"/>
    <property type="match status" value="1"/>
</dbReference>
<dbReference type="RefSeq" id="WP_310258886.1">
    <property type="nucleotide sequence ID" value="NZ_JAVDWA010000003.1"/>
</dbReference>
<feature type="domain" description="SGNH hydrolase-type esterase" evidence="2">
    <location>
        <begin position="39"/>
        <end position="235"/>
    </location>
</feature>
<sequence length="255" mass="27535">MKLGKKPLSLLLSLLLLSLFFSPLKAAAAPEENHITYVALGDSLAAGVTPSNTLGLGYPHYLAGMLQQSNYTVTPGFFGVPGYTSTDVLNDLTVPARPLYYQLQNAIKQADIITIDIGANDILKKLTSGQQIKNTDIQQTVSNLTAILVNIKKTNPSAKVYVMGYYNPFPHPNSVYAPYVPTLMSTLNKYSLMSQGISKLLNATFVPTASLIQSNYGAYLTNPNNIHLSPAGYQAIAAEFFKAIQSNKALKSAVN</sequence>
<dbReference type="EMBL" id="JAVDWA010000003">
    <property type="protein sequence ID" value="MDR7073391.1"/>
    <property type="molecule type" value="Genomic_DNA"/>
</dbReference>
<dbReference type="InterPro" id="IPR051532">
    <property type="entry name" value="Ester_Hydrolysis_Enzymes"/>
</dbReference>
<dbReference type="PANTHER" id="PTHR30383:SF5">
    <property type="entry name" value="SGNH HYDROLASE-TYPE ESTERASE DOMAIN-CONTAINING PROTEIN"/>
    <property type="match status" value="1"/>
</dbReference>
<dbReference type="InterPro" id="IPR036514">
    <property type="entry name" value="SGNH_hydro_sf"/>
</dbReference>
<organism evidence="3 4">
    <name type="scientific">Fictibacillus barbaricus</name>
    <dbReference type="NCBI Taxonomy" id="182136"/>
    <lineage>
        <taxon>Bacteria</taxon>
        <taxon>Bacillati</taxon>
        <taxon>Bacillota</taxon>
        <taxon>Bacilli</taxon>
        <taxon>Bacillales</taxon>
        <taxon>Fictibacillaceae</taxon>
        <taxon>Fictibacillus</taxon>
    </lineage>
</organism>
<keyword evidence="1" id="KW-0732">Signal</keyword>
<gene>
    <name evidence="3" type="ORF">J2X07_002377</name>
</gene>
<evidence type="ECO:0000256" key="1">
    <source>
        <dbReference type="SAM" id="SignalP"/>
    </source>
</evidence>
<dbReference type="InterPro" id="IPR013830">
    <property type="entry name" value="SGNH_hydro"/>
</dbReference>
<evidence type="ECO:0000313" key="3">
    <source>
        <dbReference type="EMBL" id="MDR7073391.1"/>
    </source>
</evidence>
<feature type="chain" id="PRO_5045488766" evidence="1">
    <location>
        <begin position="29"/>
        <end position="255"/>
    </location>
</feature>